<sequence>MSFVSGPGPYLNESAVNNKKKHNGLGRNIEKKAKVQDIDNDVDIQEPVVLDAARNSFSLAIKECQDETLRSEALLKNAQNTNLGPISA</sequence>
<keyword evidence="3" id="KW-1185">Reference proteome</keyword>
<dbReference type="EMBL" id="JAYMYS010000001">
    <property type="protein sequence ID" value="KAK7410902.1"/>
    <property type="molecule type" value="Genomic_DNA"/>
</dbReference>
<gene>
    <name evidence="2" type="ORF">VNO78_02110</name>
</gene>
<organism evidence="2 3">
    <name type="scientific">Psophocarpus tetragonolobus</name>
    <name type="common">Winged bean</name>
    <name type="synonym">Dolichos tetragonolobus</name>
    <dbReference type="NCBI Taxonomy" id="3891"/>
    <lineage>
        <taxon>Eukaryota</taxon>
        <taxon>Viridiplantae</taxon>
        <taxon>Streptophyta</taxon>
        <taxon>Embryophyta</taxon>
        <taxon>Tracheophyta</taxon>
        <taxon>Spermatophyta</taxon>
        <taxon>Magnoliopsida</taxon>
        <taxon>eudicotyledons</taxon>
        <taxon>Gunneridae</taxon>
        <taxon>Pentapetalae</taxon>
        <taxon>rosids</taxon>
        <taxon>fabids</taxon>
        <taxon>Fabales</taxon>
        <taxon>Fabaceae</taxon>
        <taxon>Papilionoideae</taxon>
        <taxon>50 kb inversion clade</taxon>
        <taxon>NPAAA clade</taxon>
        <taxon>indigoferoid/millettioid clade</taxon>
        <taxon>Phaseoleae</taxon>
        <taxon>Psophocarpus</taxon>
    </lineage>
</organism>
<feature type="region of interest" description="Disordered" evidence="1">
    <location>
        <begin position="1"/>
        <end position="28"/>
    </location>
</feature>
<accession>A0AAN9T2C3</accession>
<protein>
    <submittedName>
        <fullName evidence="2">Uncharacterized protein</fullName>
    </submittedName>
</protein>
<comment type="caution">
    <text evidence="2">The sequence shown here is derived from an EMBL/GenBank/DDBJ whole genome shotgun (WGS) entry which is preliminary data.</text>
</comment>
<dbReference type="AlphaFoldDB" id="A0AAN9T2C3"/>
<reference evidence="2 3" key="1">
    <citation type="submission" date="2024-01" db="EMBL/GenBank/DDBJ databases">
        <title>The genomes of 5 underutilized Papilionoideae crops provide insights into root nodulation and disease resistanc.</title>
        <authorList>
            <person name="Jiang F."/>
        </authorList>
    </citation>
    <scope>NUCLEOTIDE SEQUENCE [LARGE SCALE GENOMIC DNA]</scope>
    <source>
        <strain evidence="2">DUOXIRENSHENG_FW03</strain>
        <tissue evidence="2">Leaves</tissue>
    </source>
</reference>
<name>A0AAN9T2C3_PSOTE</name>
<evidence type="ECO:0000256" key="1">
    <source>
        <dbReference type="SAM" id="MobiDB-lite"/>
    </source>
</evidence>
<evidence type="ECO:0000313" key="2">
    <source>
        <dbReference type="EMBL" id="KAK7410902.1"/>
    </source>
</evidence>
<proteinExistence type="predicted"/>
<dbReference type="Proteomes" id="UP001386955">
    <property type="component" value="Unassembled WGS sequence"/>
</dbReference>
<evidence type="ECO:0000313" key="3">
    <source>
        <dbReference type="Proteomes" id="UP001386955"/>
    </source>
</evidence>